<dbReference type="InterPro" id="IPR027558">
    <property type="entry name" value="Pre_pil_HX9DG_C"/>
</dbReference>
<evidence type="ECO:0000313" key="4">
    <source>
        <dbReference type="Proteomes" id="UP000676565"/>
    </source>
</evidence>
<feature type="transmembrane region" description="Helical" evidence="1">
    <location>
        <begin position="6"/>
        <end position="29"/>
    </location>
</feature>
<dbReference type="SUPFAM" id="SSF54523">
    <property type="entry name" value="Pili subunits"/>
    <property type="match status" value="1"/>
</dbReference>
<dbReference type="EMBL" id="JAGKQQ010000001">
    <property type="protein sequence ID" value="MBP3955162.1"/>
    <property type="molecule type" value="Genomic_DNA"/>
</dbReference>
<proteinExistence type="predicted"/>
<accession>A0ABS5BN76</accession>
<dbReference type="PANTHER" id="PTHR30093">
    <property type="entry name" value="GENERAL SECRETION PATHWAY PROTEIN G"/>
    <property type="match status" value="1"/>
</dbReference>
<dbReference type="PROSITE" id="PS00409">
    <property type="entry name" value="PROKAR_NTER_METHYL"/>
    <property type="match status" value="1"/>
</dbReference>
<sequence>MFRRGFTLIELLVVIAIVAVLIGLLLPAVQKVREAAARMKCQNNLKQMGLAIHGYHDSYQFFPASGWTKAGAGNPAGKWHSWRTAILPYVEQDNLRKVFDLNFHWWEGPNLSAAGYRVPMYECPSTGSRTPITAAPAKPSPAPGRPALTFTQPLAPTDYEAIQGVQHGSINPHFSAPLYTADNRFSVMHRDSKNAMTAISDGTSSTIMVVEAAGRPLVYRGRVPNTGVTNDQGIGWADNEGPFSFDGSAADGSAEGCGVNCASVMNKRNDNEPYSFHTGGGNFLFADGHVQFLREELSLATFAALCTRAAGEN</sequence>
<dbReference type="NCBIfam" id="TIGR02532">
    <property type="entry name" value="IV_pilin_GFxxxE"/>
    <property type="match status" value="1"/>
</dbReference>
<dbReference type="PANTHER" id="PTHR30093:SF2">
    <property type="entry name" value="TYPE II SECRETION SYSTEM PROTEIN H"/>
    <property type="match status" value="1"/>
</dbReference>
<keyword evidence="4" id="KW-1185">Reference proteome</keyword>
<comment type="caution">
    <text evidence="3">The sequence shown here is derived from an EMBL/GenBank/DDBJ whole genome shotgun (WGS) entry which is preliminary data.</text>
</comment>
<dbReference type="InterPro" id="IPR012902">
    <property type="entry name" value="N_methyl_site"/>
</dbReference>
<dbReference type="RefSeq" id="WP_210653257.1">
    <property type="nucleotide sequence ID" value="NZ_JAGKQQ010000001.1"/>
</dbReference>
<reference evidence="3 4" key="1">
    <citation type="submission" date="2021-04" db="EMBL/GenBank/DDBJ databases">
        <authorList>
            <person name="Ivanova A."/>
        </authorList>
    </citation>
    <scope>NUCLEOTIDE SEQUENCE [LARGE SCALE GENOMIC DNA]</scope>
    <source>
        <strain evidence="3 4">G18</strain>
    </source>
</reference>
<dbReference type="Pfam" id="PF07963">
    <property type="entry name" value="N_methyl"/>
    <property type="match status" value="1"/>
</dbReference>
<evidence type="ECO:0000313" key="3">
    <source>
        <dbReference type="EMBL" id="MBP3955162.1"/>
    </source>
</evidence>
<evidence type="ECO:0000259" key="2">
    <source>
        <dbReference type="Pfam" id="PF07596"/>
    </source>
</evidence>
<organism evidence="3 4">
    <name type="scientific">Gemmata palustris</name>
    <dbReference type="NCBI Taxonomy" id="2822762"/>
    <lineage>
        <taxon>Bacteria</taxon>
        <taxon>Pseudomonadati</taxon>
        <taxon>Planctomycetota</taxon>
        <taxon>Planctomycetia</taxon>
        <taxon>Gemmatales</taxon>
        <taxon>Gemmataceae</taxon>
        <taxon>Gemmata</taxon>
    </lineage>
</organism>
<evidence type="ECO:0000256" key="1">
    <source>
        <dbReference type="SAM" id="Phobius"/>
    </source>
</evidence>
<keyword evidence="1" id="KW-1133">Transmembrane helix</keyword>
<dbReference type="Pfam" id="PF07596">
    <property type="entry name" value="SBP_bac_10"/>
    <property type="match status" value="1"/>
</dbReference>
<name>A0ABS5BN76_9BACT</name>
<keyword evidence="1" id="KW-0472">Membrane</keyword>
<dbReference type="NCBIfam" id="TIGR04294">
    <property type="entry name" value="pre_pil_HX9DG"/>
    <property type="match status" value="1"/>
</dbReference>
<feature type="domain" description="DUF1559" evidence="2">
    <location>
        <begin position="30"/>
        <end position="296"/>
    </location>
</feature>
<dbReference type="InterPro" id="IPR045584">
    <property type="entry name" value="Pilin-like"/>
</dbReference>
<keyword evidence="1" id="KW-0812">Transmembrane</keyword>
<protein>
    <submittedName>
        <fullName evidence="3">DUF1559 domain-containing protein</fullName>
    </submittedName>
</protein>
<dbReference type="Gene3D" id="3.30.700.10">
    <property type="entry name" value="Glycoprotein, Type 4 Pilin"/>
    <property type="match status" value="1"/>
</dbReference>
<dbReference type="Proteomes" id="UP000676565">
    <property type="component" value="Unassembled WGS sequence"/>
</dbReference>
<dbReference type="InterPro" id="IPR011453">
    <property type="entry name" value="DUF1559"/>
</dbReference>
<gene>
    <name evidence="3" type="ORF">J8F10_07695</name>
</gene>